<dbReference type="HOGENOM" id="CLU_667175_0_0_11"/>
<dbReference type="AlphaFoldDB" id="D6Y5D0"/>
<name>D6Y5D0_THEBD</name>
<evidence type="ECO:0000256" key="1">
    <source>
        <dbReference type="SAM" id="MobiDB-lite"/>
    </source>
</evidence>
<dbReference type="EMBL" id="CP001874">
    <property type="protein sequence ID" value="ADG89325.1"/>
    <property type="molecule type" value="Genomic_DNA"/>
</dbReference>
<evidence type="ECO:0000313" key="3">
    <source>
        <dbReference type="Proteomes" id="UP000006640"/>
    </source>
</evidence>
<dbReference type="eggNOG" id="COG0694">
    <property type="taxonomic scope" value="Bacteria"/>
</dbReference>
<keyword evidence="3" id="KW-1185">Reference proteome</keyword>
<dbReference type="InterPro" id="IPR045991">
    <property type="entry name" value="DUF5947"/>
</dbReference>
<dbReference type="Proteomes" id="UP000006640">
    <property type="component" value="Chromosome"/>
</dbReference>
<evidence type="ECO:0000313" key="2">
    <source>
        <dbReference type="EMBL" id="ADG89325.1"/>
    </source>
</evidence>
<feature type="compositionally biased region" description="Low complexity" evidence="1">
    <location>
        <begin position="183"/>
        <end position="204"/>
    </location>
</feature>
<organism evidence="2 3">
    <name type="scientific">Thermobispora bispora (strain ATCC 19993 / DSM 43833 / CBS 139.67 / JCM 10125 / KCTC 9307 / NBRC 14880 / R51)</name>
    <dbReference type="NCBI Taxonomy" id="469371"/>
    <lineage>
        <taxon>Bacteria</taxon>
        <taxon>Bacillati</taxon>
        <taxon>Actinomycetota</taxon>
        <taxon>Actinomycetes</taxon>
        <taxon>Streptosporangiales</taxon>
        <taxon>Streptosporangiaceae</taxon>
        <taxon>Thermobispora</taxon>
    </lineage>
</organism>
<protein>
    <submittedName>
        <fullName evidence="2">Uncharacterized protein</fullName>
    </submittedName>
</protein>
<proteinExistence type="predicted"/>
<sequence>MDERTRRIEELLERAVSLPEPGARGTVVELINALLGLYGDGLARILAVVRAEGGDELAVRLASDELVGSLLLLHDLHPLGVRDRVEEAVGRAARRLGVTAELAALADGAARVRVRAAGCGPSADAVRAAVEEAVRDAAPEIERVEIEKAGPGPALIPVESLRRRAADGGTRPVAVDGSREPGGHAAAAVRAEARPAGAPGPDATGRPDPEIRCELCAEPLEAAHRHLFDRTARQPRCACRACAVLFADPAAGGGRYRLVPDRRWLLTGFALDDETWAALNIPVQMAFLRKVSGDGRVEVCYPSPAGVVEADCDQDVWDRLVRDNPVLAGLTEDVEALLVNRVRGAREHWLLPIDDCYSLVGLLRSGWRGFTGGSEVWRRLSTYFADLRAIAEPVPARGPAGHEHLLEKGVTS</sequence>
<feature type="region of interest" description="Disordered" evidence="1">
    <location>
        <begin position="167"/>
        <end position="206"/>
    </location>
</feature>
<accession>D6Y5D0</accession>
<dbReference type="KEGG" id="tbi:Tbis_2624"/>
<reference evidence="2 3" key="1">
    <citation type="submission" date="2010-01" db="EMBL/GenBank/DDBJ databases">
        <title>The complete genome of Thermobispora bispora DSM 43833.</title>
        <authorList>
            <consortium name="US DOE Joint Genome Institute (JGI-PGF)"/>
            <person name="Lucas S."/>
            <person name="Copeland A."/>
            <person name="Lapidus A."/>
            <person name="Glavina del Rio T."/>
            <person name="Dalin E."/>
            <person name="Tice H."/>
            <person name="Bruce D."/>
            <person name="Goodwin L."/>
            <person name="Pitluck S."/>
            <person name="Kyrpides N."/>
            <person name="Mavromatis K."/>
            <person name="Ivanova N."/>
            <person name="Mikhailova N."/>
            <person name="Chertkov O."/>
            <person name="Brettin T."/>
            <person name="Detter J.C."/>
            <person name="Han C."/>
            <person name="Larimer F."/>
            <person name="Land M."/>
            <person name="Hauser L."/>
            <person name="Markowitz V."/>
            <person name="Cheng J.-F."/>
            <person name="Hugenholtz P."/>
            <person name="Woyke T."/>
            <person name="Wu D."/>
            <person name="Jando M."/>
            <person name="Schneider S."/>
            <person name="Klenk H.-P."/>
            <person name="Eisen J.A."/>
        </authorList>
    </citation>
    <scope>NUCLEOTIDE SEQUENCE [LARGE SCALE GENOMIC DNA]</scope>
    <source>
        <strain evidence="3">ATCC 19993 / DSM 43833 / CBS 139.67 / JCM 10125 / KCTC 9307 / NBRC 14880 / R51</strain>
    </source>
</reference>
<dbReference type="STRING" id="469371.Tbis_2624"/>
<dbReference type="Pfam" id="PF19372">
    <property type="entry name" value="DUF5947"/>
    <property type="match status" value="1"/>
</dbReference>
<dbReference type="RefSeq" id="WP_013132858.1">
    <property type="nucleotide sequence ID" value="NC_014165.1"/>
</dbReference>
<gene>
    <name evidence="2" type="ordered locus">Tbis_2624</name>
</gene>